<accession>A0A0R3PAD6</accession>
<keyword evidence="1" id="KW-0732">Signal</keyword>
<dbReference type="EMBL" id="UYYA01000048">
    <property type="protein sequence ID" value="VDM52077.1"/>
    <property type="molecule type" value="Genomic_DNA"/>
</dbReference>
<sequence length="98" mass="12050">MIRRSQLMSSIFLLLLTADVVSHERFMVRKGGRLERLYKRTLNDYRHAQHQYRHHHYRHKRRCRERNVHTRMGEILAQMNSVVRPRFGRSAGYFRSRE</sequence>
<protein>
    <submittedName>
        <fullName evidence="4">Secreted protein</fullName>
    </submittedName>
</protein>
<evidence type="ECO:0000313" key="4">
    <source>
        <dbReference type="WBParaSite" id="ACOC_0000049101-mRNA-1"/>
    </source>
</evidence>
<reference evidence="4" key="1">
    <citation type="submission" date="2017-02" db="UniProtKB">
        <authorList>
            <consortium name="WormBaseParasite"/>
        </authorList>
    </citation>
    <scope>IDENTIFICATION</scope>
</reference>
<gene>
    <name evidence="2" type="ORF">ACOC_LOCUS492</name>
</gene>
<dbReference type="AlphaFoldDB" id="A0A0R3PAD6"/>
<keyword evidence="3" id="KW-1185">Reference proteome</keyword>
<organism evidence="4">
    <name type="scientific">Angiostrongylus costaricensis</name>
    <name type="common">Nematode worm</name>
    <dbReference type="NCBI Taxonomy" id="334426"/>
    <lineage>
        <taxon>Eukaryota</taxon>
        <taxon>Metazoa</taxon>
        <taxon>Ecdysozoa</taxon>
        <taxon>Nematoda</taxon>
        <taxon>Chromadorea</taxon>
        <taxon>Rhabditida</taxon>
        <taxon>Rhabditina</taxon>
        <taxon>Rhabditomorpha</taxon>
        <taxon>Strongyloidea</taxon>
        <taxon>Metastrongylidae</taxon>
        <taxon>Angiostrongylus</taxon>
    </lineage>
</organism>
<evidence type="ECO:0000313" key="2">
    <source>
        <dbReference type="EMBL" id="VDM52077.1"/>
    </source>
</evidence>
<dbReference type="WBParaSite" id="ACOC_0000049101-mRNA-1">
    <property type="protein sequence ID" value="ACOC_0000049101-mRNA-1"/>
    <property type="gene ID" value="ACOC_0000049101"/>
</dbReference>
<dbReference type="Proteomes" id="UP000267027">
    <property type="component" value="Unassembled WGS sequence"/>
</dbReference>
<reference evidence="2 3" key="2">
    <citation type="submission" date="2018-11" db="EMBL/GenBank/DDBJ databases">
        <authorList>
            <consortium name="Pathogen Informatics"/>
        </authorList>
    </citation>
    <scope>NUCLEOTIDE SEQUENCE [LARGE SCALE GENOMIC DNA]</scope>
    <source>
        <strain evidence="2 3">Costa Rica</strain>
    </source>
</reference>
<name>A0A0R3PAD6_ANGCS</name>
<evidence type="ECO:0000256" key="1">
    <source>
        <dbReference type="SAM" id="SignalP"/>
    </source>
</evidence>
<evidence type="ECO:0000313" key="3">
    <source>
        <dbReference type="Proteomes" id="UP000267027"/>
    </source>
</evidence>
<feature type="signal peptide" evidence="1">
    <location>
        <begin position="1"/>
        <end position="23"/>
    </location>
</feature>
<proteinExistence type="predicted"/>
<feature type="chain" id="PRO_5043129983" evidence="1">
    <location>
        <begin position="24"/>
        <end position="98"/>
    </location>
</feature>
<dbReference type="OrthoDB" id="5867862at2759"/>
<dbReference type="OMA" id="FVRPRFG"/>